<dbReference type="AlphaFoldDB" id="A0A7J4K1P1"/>
<sequence length="409" mass="46412">MVVVRGAGAGRRNWVRFVPAFWFGSYGKKSLRNSHPNVRAELRPSLARRLNARLNAFRASGRRPKFFDELLIGVLGEEVPHLFSKVDIMDETYAELPRPEFYKVDTVHDSIFTFPQYLEGLLERWHSFYLKGEQTVGGGKNIMRLDFDGRKVVLTIPNSELRKEIAHNLGLLLGKDNFLQNFPGQSEREIAIPLENRRGPVVFWKQPLAEIAKTLANHVIPKGRYIMEKPLNIPLINGRTWEIRHLVHCDRLYRPVITAKYGKIGGDAYFGNMDLGGRPVLAEKPVHDVLQNSQKEREFLVRSEGIALAGAKLLNAHLLSSLTSYINARMTGITPDNFFARRLAVDITGHLGRNGKLFPAVIEIQYPIGFKSYVPELEEVDKQALARVQAMDKALEKQDLPLIQQMLNG</sequence>
<comment type="caution">
    <text evidence="1">The sequence shown here is derived from an EMBL/GenBank/DDBJ whole genome shotgun (WGS) entry which is preliminary data.</text>
</comment>
<name>A0A7J4K1P1_9ARCH</name>
<protein>
    <submittedName>
        <fullName evidence="1">Uncharacterized protein</fullName>
    </submittedName>
</protein>
<dbReference type="EMBL" id="DUFW01000097">
    <property type="protein sequence ID" value="HIH22067.1"/>
    <property type="molecule type" value="Genomic_DNA"/>
</dbReference>
<evidence type="ECO:0000313" key="2">
    <source>
        <dbReference type="Proteomes" id="UP000590964"/>
    </source>
</evidence>
<reference evidence="2" key="1">
    <citation type="journal article" date="2020" name="bioRxiv">
        <title>A rank-normalized archaeal taxonomy based on genome phylogeny resolves widespread incomplete and uneven classifications.</title>
        <authorList>
            <person name="Rinke C."/>
            <person name="Chuvochina M."/>
            <person name="Mussig A.J."/>
            <person name="Chaumeil P.-A."/>
            <person name="Waite D.W."/>
            <person name="Whitman W.B."/>
            <person name="Parks D.H."/>
            <person name="Hugenholtz P."/>
        </authorList>
    </citation>
    <scope>NUCLEOTIDE SEQUENCE [LARGE SCALE GENOMIC DNA]</scope>
</reference>
<accession>A0A7J4K1P1</accession>
<gene>
    <name evidence="1" type="ORF">HA222_05430</name>
</gene>
<dbReference type="Proteomes" id="UP000590964">
    <property type="component" value="Unassembled WGS sequence"/>
</dbReference>
<organism evidence="1 2">
    <name type="scientific">Candidatus Iainarchaeum sp</name>
    <dbReference type="NCBI Taxonomy" id="3101447"/>
    <lineage>
        <taxon>Archaea</taxon>
        <taxon>Candidatus Iainarchaeota</taxon>
        <taxon>Candidatus Iainarchaeia</taxon>
        <taxon>Candidatus Iainarchaeales</taxon>
        <taxon>Candidatus Iainarchaeaceae</taxon>
        <taxon>Candidatus Iainarchaeum</taxon>
    </lineage>
</organism>
<evidence type="ECO:0000313" key="1">
    <source>
        <dbReference type="EMBL" id="HIH22067.1"/>
    </source>
</evidence>
<proteinExistence type="predicted"/>